<protein>
    <submittedName>
        <fullName evidence="1">Uncharacterized protein</fullName>
    </submittedName>
</protein>
<comment type="caution">
    <text evidence="1">The sequence shown here is derived from an EMBL/GenBank/DDBJ whole genome shotgun (WGS) entry which is preliminary data.</text>
</comment>
<accession>A0AAW0YRT3</accession>
<keyword evidence="2" id="KW-1185">Reference proteome</keyword>
<dbReference type="EMBL" id="JARKIK010000001">
    <property type="protein sequence ID" value="KAK8754366.1"/>
    <property type="molecule type" value="Genomic_DNA"/>
</dbReference>
<dbReference type="Proteomes" id="UP001445076">
    <property type="component" value="Unassembled WGS sequence"/>
</dbReference>
<proteinExistence type="predicted"/>
<reference evidence="1 2" key="1">
    <citation type="journal article" date="2024" name="BMC Genomics">
        <title>Genome assembly of redclaw crayfish (Cherax quadricarinatus) provides insights into its immune adaptation and hypoxia tolerance.</title>
        <authorList>
            <person name="Liu Z."/>
            <person name="Zheng J."/>
            <person name="Li H."/>
            <person name="Fang K."/>
            <person name="Wang S."/>
            <person name="He J."/>
            <person name="Zhou D."/>
            <person name="Weng S."/>
            <person name="Chi M."/>
            <person name="Gu Z."/>
            <person name="He J."/>
            <person name="Li F."/>
            <person name="Wang M."/>
        </authorList>
    </citation>
    <scope>NUCLEOTIDE SEQUENCE [LARGE SCALE GENOMIC DNA]</scope>
    <source>
        <strain evidence="1">ZL_2023a</strain>
    </source>
</reference>
<evidence type="ECO:0000313" key="1">
    <source>
        <dbReference type="EMBL" id="KAK8754366.1"/>
    </source>
</evidence>
<evidence type="ECO:0000313" key="2">
    <source>
        <dbReference type="Proteomes" id="UP001445076"/>
    </source>
</evidence>
<name>A0AAW0YRT3_CHEQU</name>
<sequence length="100" mass="12211">MKNLNSLFLTQSNLNFTPTWYLKYLFKEEMMWELVCQPHRLLYCYTKSIDPKQELLLNVRCDRTHCFPNSTFLGDSQCHFWHKVTLHHVALHFFFLHINF</sequence>
<gene>
    <name evidence="1" type="ORF">OTU49_015838</name>
</gene>
<dbReference type="AlphaFoldDB" id="A0AAW0YRT3"/>
<organism evidence="1 2">
    <name type="scientific">Cherax quadricarinatus</name>
    <name type="common">Australian red claw crayfish</name>
    <dbReference type="NCBI Taxonomy" id="27406"/>
    <lineage>
        <taxon>Eukaryota</taxon>
        <taxon>Metazoa</taxon>
        <taxon>Ecdysozoa</taxon>
        <taxon>Arthropoda</taxon>
        <taxon>Crustacea</taxon>
        <taxon>Multicrustacea</taxon>
        <taxon>Malacostraca</taxon>
        <taxon>Eumalacostraca</taxon>
        <taxon>Eucarida</taxon>
        <taxon>Decapoda</taxon>
        <taxon>Pleocyemata</taxon>
        <taxon>Astacidea</taxon>
        <taxon>Parastacoidea</taxon>
        <taxon>Parastacidae</taxon>
        <taxon>Cherax</taxon>
    </lineage>
</organism>
<feature type="non-terminal residue" evidence="1">
    <location>
        <position position="100"/>
    </location>
</feature>